<keyword evidence="2" id="KW-1133">Transmembrane helix</keyword>
<dbReference type="EMBL" id="LT969567">
    <property type="protein sequence ID" value="SOV76199.1"/>
    <property type="molecule type" value="Genomic_DNA"/>
</dbReference>
<feature type="region of interest" description="Disordered" evidence="1">
    <location>
        <begin position="113"/>
        <end position="147"/>
    </location>
</feature>
<dbReference type="VEuPathDB" id="PlasmoDB:PRCDC_0404400"/>
<feature type="transmembrane region" description="Helical" evidence="2">
    <location>
        <begin position="371"/>
        <end position="392"/>
    </location>
</feature>
<accession>A0A2P9D5I6</accession>
<dbReference type="Proteomes" id="UP000240500">
    <property type="component" value="Chromosome 4"/>
</dbReference>
<evidence type="ECO:0000256" key="1">
    <source>
        <dbReference type="SAM" id="MobiDB-lite"/>
    </source>
</evidence>
<evidence type="ECO:0000313" key="3">
    <source>
        <dbReference type="EMBL" id="SOV76199.1"/>
    </source>
</evidence>
<organism evidence="3 4">
    <name type="scientific">Plasmodium reichenowi</name>
    <dbReference type="NCBI Taxonomy" id="5854"/>
    <lineage>
        <taxon>Eukaryota</taxon>
        <taxon>Sar</taxon>
        <taxon>Alveolata</taxon>
        <taxon>Apicomplexa</taxon>
        <taxon>Aconoidasida</taxon>
        <taxon>Haemosporida</taxon>
        <taxon>Plasmodiidae</taxon>
        <taxon>Plasmodium</taxon>
        <taxon>Plasmodium (Laverania)</taxon>
    </lineage>
</organism>
<protein>
    <submittedName>
        <fullName evidence="3">Uncharacterized protein</fullName>
    </submittedName>
</protein>
<gene>
    <name evidence="3" type="ORF">PRG01_0408700</name>
</gene>
<reference evidence="3 4" key="1">
    <citation type="submission" date="2016-09" db="EMBL/GenBank/DDBJ databases">
        <authorList>
            <consortium name="Pathogen Informatics"/>
        </authorList>
    </citation>
    <scope>NUCLEOTIDE SEQUENCE [LARGE SCALE GENOMIC DNA]</scope>
</reference>
<feature type="compositionally biased region" description="Low complexity" evidence="1">
    <location>
        <begin position="118"/>
        <end position="141"/>
    </location>
</feature>
<dbReference type="AlphaFoldDB" id="A0A2P9D5I6"/>
<proteinExistence type="predicted"/>
<name>A0A2P9D5I6_PLARE</name>
<dbReference type="VEuPathDB" id="PlasmoDB:PRG01_0408700"/>
<dbReference type="OrthoDB" id="386693at2759"/>
<keyword evidence="2" id="KW-0472">Membrane</keyword>
<evidence type="ECO:0000313" key="4">
    <source>
        <dbReference type="Proteomes" id="UP000240500"/>
    </source>
</evidence>
<keyword evidence="2" id="KW-0812">Transmembrane</keyword>
<evidence type="ECO:0000256" key="2">
    <source>
        <dbReference type="SAM" id="Phobius"/>
    </source>
</evidence>
<sequence length="411" mass="49282">MINNGKISRKKFPLYNIRKLFLGRKLFMNKFKRSFCIQEGELITKTKTKNKNNRTDIEKMKYKLTKLYGRKKYYDKVKKIKLCSKRKIIKHKKKSTILINKELQNDKIFKTEMTSSSNNNNNINNNNNNNNDINNNNNNNHNNHDYNKNEKVKCKYSFCNKEDSNNKESYTNHIILNNKNNCIEDVSKIHNICNEIFRIQYTTDTLDKKNTENYNSVVENNILENPINQKYNEKVSYINTFKNKKESIPYVVNKEFGTFFASTFIDIKYTIVNCNASFQNIFTNLFNEYMFLKKYLNRNYYAYHKLKFFFSCTHFIKKLRYLLSIFYDVIYKKDEHLMLDLYSEVKNSIRLLYYVGRRLSNYLTCIAYVKMIYIIIVCIARVHTILNCILMSEPFKSVIPQMLSILYQIKT</sequence>